<feature type="compositionally biased region" description="Pro residues" evidence="1">
    <location>
        <begin position="1"/>
        <end position="17"/>
    </location>
</feature>
<comment type="caution">
    <text evidence="3">The sequence shown here is derived from an EMBL/GenBank/DDBJ whole genome shotgun (WGS) entry which is preliminary data.</text>
</comment>
<feature type="transmembrane region" description="Helical" evidence="2">
    <location>
        <begin position="52"/>
        <end position="73"/>
    </location>
</feature>
<evidence type="ECO:0008006" key="5">
    <source>
        <dbReference type="Google" id="ProtNLM"/>
    </source>
</evidence>
<evidence type="ECO:0000313" key="3">
    <source>
        <dbReference type="EMBL" id="GAA2011644.1"/>
    </source>
</evidence>
<gene>
    <name evidence="3" type="ORF">GCM10009799_44850</name>
</gene>
<keyword evidence="2" id="KW-0812">Transmembrane</keyword>
<protein>
    <recommendedName>
        <fullName evidence="5">DUF3352 domain-containing protein</fullName>
    </recommendedName>
</protein>
<proteinExistence type="predicted"/>
<dbReference type="Pfam" id="PF11832">
    <property type="entry name" value="DUF3352"/>
    <property type="match status" value="1"/>
</dbReference>
<sequence length="527" mass="55805">MSYPDPPNQPSWAPPGPQTGGQPAGQPGYPGYPMGMGAPQPPQYAAPRKKRIWMVPVAAGLGVVLLASTVWAANTVLGGWFGGPQPETVMPSSSVMFAKLDLKPSGGQLANYAEFAGKLPDEVKDELDPESDPARDLVESEFDYLDYDKDVEPWLGKRFGFAMWETDSEAAQVSRDGMAAAFAVAVTDEDAARTALQEVQKKEDLSFDFRDDFALLAPNSATLSDLDSKIAASGTLDAQEDFASDMQSIGGDTLATAWMDLGEFSRIQADSPSSGYGRSSNPFDDLTGGEDVEGRVAMSLKIESEYAEVRGDMFDVKSGNALDDYKAPEPGLEAMSSLPNNTVMAVGGSGLDSVAEQVWEENPDDFGDFEDALDAQDVSLPEGFTQLLGSKTALGITDVEGSFDDVFSNDFSLQYRATGADADLLEEIATAMSEANYKSAPGVDTDGDTVVISSGATGAGKLGDDAFFQRVMEGTEDSHVGVYMNLREFSPDDDIANPEQWGAVGGAVNFDGSNGSIVARWAPSGGA</sequence>
<feature type="region of interest" description="Disordered" evidence="1">
    <location>
        <begin position="269"/>
        <end position="290"/>
    </location>
</feature>
<feature type="compositionally biased region" description="Low complexity" evidence="1">
    <location>
        <begin position="24"/>
        <end position="38"/>
    </location>
</feature>
<keyword evidence="2" id="KW-1133">Transmembrane helix</keyword>
<dbReference type="InterPro" id="IPR021787">
    <property type="entry name" value="DUF3352"/>
</dbReference>
<accession>A0ABN2TK92</accession>
<feature type="compositionally biased region" description="Polar residues" evidence="1">
    <location>
        <begin position="269"/>
        <end position="282"/>
    </location>
</feature>
<name>A0ABN2TK92_9ACTN</name>
<dbReference type="Proteomes" id="UP001501585">
    <property type="component" value="Unassembled WGS sequence"/>
</dbReference>
<evidence type="ECO:0000313" key="4">
    <source>
        <dbReference type="Proteomes" id="UP001501585"/>
    </source>
</evidence>
<feature type="region of interest" description="Disordered" evidence="1">
    <location>
        <begin position="1"/>
        <end position="43"/>
    </location>
</feature>
<evidence type="ECO:0000256" key="1">
    <source>
        <dbReference type="SAM" id="MobiDB-lite"/>
    </source>
</evidence>
<keyword evidence="2" id="KW-0472">Membrane</keyword>
<organism evidence="3 4">
    <name type="scientific">Nocardiopsis rhodophaea</name>
    <dbReference type="NCBI Taxonomy" id="280238"/>
    <lineage>
        <taxon>Bacteria</taxon>
        <taxon>Bacillati</taxon>
        <taxon>Actinomycetota</taxon>
        <taxon>Actinomycetes</taxon>
        <taxon>Streptosporangiales</taxon>
        <taxon>Nocardiopsidaceae</taxon>
        <taxon>Nocardiopsis</taxon>
    </lineage>
</organism>
<evidence type="ECO:0000256" key="2">
    <source>
        <dbReference type="SAM" id="Phobius"/>
    </source>
</evidence>
<dbReference type="EMBL" id="BAAAPC010000023">
    <property type="protein sequence ID" value="GAA2011644.1"/>
    <property type="molecule type" value="Genomic_DNA"/>
</dbReference>
<reference evidence="3 4" key="1">
    <citation type="journal article" date="2019" name="Int. J. Syst. Evol. Microbiol.">
        <title>The Global Catalogue of Microorganisms (GCM) 10K type strain sequencing project: providing services to taxonomists for standard genome sequencing and annotation.</title>
        <authorList>
            <consortium name="The Broad Institute Genomics Platform"/>
            <consortium name="The Broad Institute Genome Sequencing Center for Infectious Disease"/>
            <person name="Wu L."/>
            <person name="Ma J."/>
        </authorList>
    </citation>
    <scope>NUCLEOTIDE SEQUENCE [LARGE SCALE GENOMIC DNA]</scope>
    <source>
        <strain evidence="3 4">JCM 15313</strain>
    </source>
</reference>
<keyword evidence="4" id="KW-1185">Reference proteome</keyword>